<proteinExistence type="predicted"/>
<evidence type="ECO:0000313" key="2">
    <source>
        <dbReference type="Proteomes" id="UP001177769"/>
    </source>
</evidence>
<evidence type="ECO:0000313" key="1">
    <source>
        <dbReference type="EMBL" id="WIT09817.1"/>
    </source>
</evidence>
<dbReference type="EMBL" id="CP116346">
    <property type="protein sequence ID" value="WIT09817.1"/>
    <property type="molecule type" value="Genomic_DNA"/>
</dbReference>
<protein>
    <submittedName>
        <fullName evidence="1">DUF3047 domain-containing protein</fullName>
    </submittedName>
</protein>
<dbReference type="InterPro" id="IPR021409">
    <property type="entry name" value="DUF3047"/>
</dbReference>
<dbReference type="KEGG" id="pais:PFX98_12765"/>
<gene>
    <name evidence="1" type="ORF">PFX98_12765</name>
</gene>
<keyword evidence="2" id="KW-1185">Reference proteome</keyword>
<accession>A0AA95SL52</accession>
<dbReference type="Proteomes" id="UP001177769">
    <property type="component" value="Chromosome"/>
</dbReference>
<name>A0AA95SL52_9BURK</name>
<sequence>MTKLAAGFCAWPRVDRLRPNRSCTSMARSLLAVAAALCLAACSHVQPAQQGARPLAGLQDWSARELPGKRATQYSLGQRAGQACVLAQAQESASLWRRQLTLLPQQVERLEFEWWIAGKQAMAADTDPDLDDAPARLVLAFEGDEARLSGRNRMLFELARVLTGESPPYATLMYVWDPRRTPETVVVNARTDRIRKIVVGNDAAGQWQSFRRDIAADFKKAFGEEPGRMVGAALMTDADNSPGRAEACYGSIRFVDQQANLLPGSLIF</sequence>
<organism evidence="1 2">
    <name type="scientific">Paucibacter sediminis</name>
    <dbReference type="NCBI Taxonomy" id="3019553"/>
    <lineage>
        <taxon>Bacteria</taxon>
        <taxon>Pseudomonadati</taxon>
        <taxon>Pseudomonadota</taxon>
        <taxon>Betaproteobacteria</taxon>
        <taxon>Burkholderiales</taxon>
        <taxon>Sphaerotilaceae</taxon>
        <taxon>Roseateles</taxon>
    </lineage>
</organism>
<dbReference type="RefSeq" id="WP_285230887.1">
    <property type="nucleotide sequence ID" value="NZ_CP116346.1"/>
</dbReference>
<reference evidence="1" key="1">
    <citation type="submission" date="2023-01" db="EMBL/GenBank/DDBJ databases">
        <title>Whole genome sequence of Paucibacter sp. S2-9 isolated from pond sediment.</title>
        <authorList>
            <person name="Jung J.Y."/>
        </authorList>
    </citation>
    <scope>NUCLEOTIDE SEQUENCE</scope>
    <source>
        <strain evidence="1">S2-9</strain>
    </source>
</reference>
<dbReference type="AlphaFoldDB" id="A0AA95SL52"/>
<dbReference type="Pfam" id="PF11249">
    <property type="entry name" value="DUF3047"/>
    <property type="match status" value="1"/>
</dbReference>